<reference evidence="1" key="1">
    <citation type="submission" date="2020-08" db="EMBL/GenBank/DDBJ databases">
        <title>Multicomponent nature underlies the extraordinary mechanical properties of spider dragline silk.</title>
        <authorList>
            <person name="Kono N."/>
            <person name="Nakamura H."/>
            <person name="Mori M."/>
            <person name="Yoshida Y."/>
            <person name="Ohtoshi R."/>
            <person name="Malay A.D."/>
            <person name="Moran D.A.P."/>
            <person name="Tomita M."/>
            <person name="Numata K."/>
            <person name="Arakawa K."/>
        </authorList>
    </citation>
    <scope>NUCLEOTIDE SEQUENCE</scope>
</reference>
<name>A0A8X6P688_NEPPI</name>
<sequence length="93" mass="10671">FTVTFEDRYQSLVTVRQIRIDKYLQNVDHLHREGKSDFVDTIVVGSLGSWDSINDVVLLRMGISYAALMRKLICTNTNHWGRAICIEHVCGKC</sequence>
<evidence type="ECO:0000313" key="1">
    <source>
        <dbReference type="EMBL" id="GFT53476.1"/>
    </source>
</evidence>
<dbReference type="EMBL" id="BMAW01066119">
    <property type="protein sequence ID" value="GFT53476.1"/>
    <property type="molecule type" value="Genomic_DNA"/>
</dbReference>
<dbReference type="AlphaFoldDB" id="A0A8X6P688"/>
<dbReference type="Proteomes" id="UP000887013">
    <property type="component" value="Unassembled WGS sequence"/>
</dbReference>
<evidence type="ECO:0000313" key="2">
    <source>
        <dbReference type="Proteomes" id="UP000887013"/>
    </source>
</evidence>
<comment type="caution">
    <text evidence="1">The sequence shown here is derived from an EMBL/GenBank/DDBJ whole genome shotgun (WGS) entry which is preliminary data.</text>
</comment>
<gene>
    <name evidence="1" type="ORF">NPIL_240071</name>
</gene>
<keyword evidence="2" id="KW-1185">Reference proteome</keyword>
<protein>
    <submittedName>
        <fullName evidence="1">Uncharacterized protein</fullName>
    </submittedName>
</protein>
<proteinExistence type="predicted"/>
<feature type="non-terminal residue" evidence="1">
    <location>
        <position position="1"/>
    </location>
</feature>
<accession>A0A8X6P688</accession>
<organism evidence="1 2">
    <name type="scientific">Nephila pilipes</name>
    <name type="common">Giant wood spider</name>
    <name type="synonym">Nephila maculata</name>
    <dbReference type="NCBI Taxonomy" id="299642"/>
    <lineage>
        <taxon>Eukaryota</taxon>
        <taxon>Metazoa</taxon>
        <taxon>Ecdysozoa</taxon>
        <taxon>Arthropoda</taxon>
        <taxon>Chelicerata</taxon>
        <taxon>Arachnida</taxon>
        <taxon>Araneae</taxon>
        <taxon>Araneomorphae</taxon>
        <taxon>Entelegynae</taxon>
        <taxon>Araneoidea</taxon>
        <taxon>Nephilidae</taxon>
        <taxon>Nephila</taxon>
    </lineage>
</organism>